<feature type="region of interest" description="Disordered" evidence="4">
    <location>
        <begin position="278"/>
        <end position="317"/>
    </location>
</feature>
<feature type="compositionally biased region" description="Low complexity" evidence="4">
    <location>
        <begin position="168"/>
        <end position="180"/>
    </location>
</feature>
<evidence type="ECO:0000256" key="1">
    <source>
        <dbReference type="ARBA" id="ARBA00009097"/>
    </source>
</evidence>
<evidence type="ECO:0000313" key="6">
    <source>
        <dbReference type="Proteomes" id="UP001153620"/>
    </source>
</evidence>
<evidence type="ECO:0008006" key="7">
    <source>
        <dbReference type="Google" id="ProtNLM"/>
    </source>
</evidence>
<protein>
    <recommendedName>
        <fullName evidence="7">Protein FAM76A</fullName>
    </recommendedName>
</protein>
<keyword evidence="2 3" id="KW-0175">Coiled coil</keyword>
<keyword evidence="6" id="KW-1185">Reference proteome</keyword>
<dbReference type="Proteomes" id="UP001153620">
    <property type="component" value="Chromosome 2"/>
</dbReference>
<feature type="compositionally biased region" description="Polar residues" evidence="4">
    <location>
        <begin position="280"/>
        <end position="290"/>
    </location>
</feature>
<organism evidence="5 6">
    <name type="scientific">Chironomus riparius</name>
    <dbReference type="NCBI Taxonomy" id="315576"/>
    <lineage>
        <taxon>Eukaryota</taxon>
        <taxon>Metazoa</taxon>
        <taxon>Ecdysozoa</taxon>
        <taxon>Arthropoda</taxon>
        <taxon>Hexapoda</taxon>
        <taxon>Insecta</taxon>
        <taxon>Pterygota</taxon>
        <taxon>Neoptera</taxon>
        <taxon>Endopterygota</taxon>
        <taxon>Diptera</taxon>
        <taxon>Nematocera</taxon>
        <taxon>Chironomoidea</taxon>
        <taxon>Chironomidae</taxon>
        <taxon>Chironominae</taxon>
        <taxon>Chironomus</taxon>
    </lineage>
</organism>
<evidence type="ECO:0000256" key="3">
    <source>
        <dbReference type="SAM" id="Coils"/>
    </source>
</evidence>
<sequence>MNPLFACSRCFRKFAFEEIFATSNEGDMLCGECRTTKAKCNYCRSEFQQSGKSSSVCPKCSENMKLYGKPKNCSLCSITAAFKSDKCQRCLSSMNKYGPPVKCEICQQTCAFNRSDLRIDGKLHCWLCKLSYKRALAKAKKSDIEKHKERAKKRSADDGIKSGSMKLSNQSSSNRNNNANATRDLSKDMPEKIQKTSNSVIAPIHHQSDHVVALTQLKEQIATLQKKLQQKDNQLLQKDKEITEWKGKHFAIETEMRTRMTDQKKVFDTKSDIMNKKIQHQQVQIATLSKSTKRSTKETVKEREKDNSSGTDSPNTN</sequence>
<dbReference type="Pfam" id="PF16046">
    <property type="entry name" value="FAM76"/>
    <property type="match status" value="1"/>
</dbReference>
<feature type="compositionally biased region" description="Basic and acidic residues" evidence="4">
    <location>
        <begin position="140"/>
        <end position="160"/>
    </location>
</feature>
<dbReference type="OrthoDB" id="3689at2759"/>
<reference evidence="5" key="2">
    <citation type="submission" date="2022-10" db="EMBL/GenBank/DDBJ databases">
        <authorList>
            <consortium name="ENA_rothamsted_submissions"/>
            <consortium name="culmorum"/>
            <person name="King R."/>
        </authorList>
    </citation>
    <scope>NUCLEOTIDE SEQUENCE</scope>
</reference>
<accession>A0A9N9WSA8</accession>
<dbReference type="PANTHER" id="PTHR46176">
    <property type="entry name" value="LD21662P"/>
    <property type="match status" value="1"/>
</dbReference>
<dbReference type="AlphaFoldDB" id="A0A9N9WSA8"/>
<proteinExistence type="inferred from homology"/>
<dbReference type="PANTHER" id="PTHR46176:SF1">
    <property type="entry name" value="LD21662P"/>
    <property type="match status" value="1"/>
</dbReference>
<evidence type="ECO:0000313" key="5">
    <source>
        <dbReference type="EMBL" id="CAG9804160.1"/>
    </source>
</evidence>
<reference evidence="5" key="1">
    <citation type="submission" date="2022-01" db="EMBL/GenBank/DDBJ databases">
        <authorList>
            <person name="King R."/>
        </authorList>
    </citation>
    <scope>NUCLEOTIDE SEQUENCE</scope>
</reference>
<feature type="compositionally biased region" description="Basic and acidic residues" evidence="4">
    <location>
        <begin position="295"/>
        <end position="307"/>
    </location>
</feature>
<gene>
    <name evidence="5" type="ORF">CHIRRI_LOCUS7053</name>
</gene>
<comment type="similarity">
    <text evidence="1">Belongs to the FAM76 family.</text>
</comment>
<dbReference type="InterPro" id="IPR032017">
    <property type="entry name" value="FAM76"/>
</dbReference>
<evidence type="ECO:0000256" key="4">
    <source>
        <dbReference type="SAM" id="MobiDB-lite"/>
    </source>
</evidence>
<name>A0A9N9WSA8_9DIPT</name>
<dbReference type="EMBL" id="OU895878">
    <property type="protein sequence ID" value="CAG9804160.1"/>
    <property type="molecule type" value="Genomic_DNA"/>
</dbReference>
<evidence type="ECO:0000256" key="2">
    <source>
        <dbReference type="ARBA" id="ARBA00023054"/>
    </source>
</evidence>
<feature type="compositionally biased region" description="Polar residues" evidence="4">
    <location>
        <begin position="308"/>
        <end position="317"/>
    </location>
</feature>
<feature type="coiled-coil region" evidence="3">
    <location>
        <begin position="214"/>
        <end position="241"/>
    </location>
</feature>
<feature type="region of interest" description="Disordered" evidence="4">
    <location>
        <begin position="139"/>
        <end position="192"/>
    </location>
</feature>
<dbReference type="GO" id="GO:0016607">
    <property type="term" value="C:nuclear speck"/>
    <property type="evidence" value="ECO:0007669"/>
    <property type="project" value="TreeGrafter"/>
</dbReference>